<dbReference type="Gene3D" id="2.60.120.380">
    <property type="match status" value="4"/>
</dbReference>
<dbReference type="Pfam" id="PF04151">
    <property type="entry name" value="PPC"/>
    <property type="match status" value="2"/>
</dbReference>
<evidence type="ECO:0000313" key="3">
    <source>
        <dbReference type="Proteomes" id="UP000594468"/>
    </source>
</evidence>
<protein>
    <submittedName>
        <fullName evidence="2">PPC domain-containing protein</fullName>
    </submittedName>
</protein>
<dbReference type="EMBL" id="CP062983">
    <property type="protein sequence ID" value="QPC82782.1"/>
    <property type="molecule type" value="Genomic_DNA"/>
</dbReference>
<evidence type="ECO:0000313" key="2">
    <source>
        <dbReference type="EMBL" id="QPC82782.1"/>
    </source>
</evidence>
<feature type="domain" description="Peptidase C-terminal archaeal/bacterial" evidence="1">
    <location>
        <begin position="393"/>
        <end position="457"/>
    </location>
</feature>
<sequence length="480" mass="52903">MAGVIHAQDGADDIELDIESESVTPGSTISGTLDNNTPRNVWFFEGSRGEVVHFQLTVTSGTLDPVLTVFDSHGTLLFRRDDQANTRDLDLTVTLSRDDRYYISVARFGGALGSTQGGYSLLLERVGVLSQQGSTLRYDEPVIDRISSEQPELYYTFRAEEGDILNLEMIRSSGNLDPYLIVVDSNRYQIADNDDYNEQTEIARIANLLIEETGTYVVIATRYGQAGGDTAGNFVLTISESENSGLGNSILAPQRIASGESVEGIINDDQYQRYFTFTANQHDLVTITMDQTSGRLDAYLVLLTAADEVLFENDDGGSGRNARISQYRIPQAGTYTIVATRLDGEAGTSLGGFRLQFRIEGSAFEGVNPGIPRLTYGSSLQDQISDADPDSLFVFWGNAGETITVFMNRSDGDLDPVLELMDSQQQRILRNDDASETTQNARIERYSLPYTGVYYIRAMRYEGEPATSGMYALSLQRVSD</sequence>
<dbReference type="InterPro" id="IPR007280">
    <property type="entry name" value="Peptidase_C_arc/bac"/>
</dbReference>
<keyword evidence="3" id="KW-1185">Reference proteome</keyword>
<feature type="domain" description="Peptidase C-terminal archaeal/bacterial" evidence="1">
    <location>
        <begin position="274"/>
        <end position="338"/>
    </location>
</feature>
<dbReference type="AlphaFoldDB" id="A0A7S8IEP3"/>
<gene>
    <name evidence="2" type="ORF">G4Y79_24370</name>
</gene>
<evidence type="ECO:0000259" key="1">
    <source>
        <dbReference type="Pfam" id="PF04151"/>
    </source>
</evidence>
<name>A0A7S8IEP3_9CHLR</name>
<accession>A0A7S8IEP3</accession>
<dbReference type="KEGG" id="pmet:G4Y79_24370"/>
<dbReference type="RefSeq" id="WP_195170851.1">
    <property type="nucleotide sequence ID" value="NZ_CP062983.1"/>
</dbReference>
<organism evidence="2 3">
    <name type="scientific">Phototrophicus methaneseepsis</name>
    <dbReference type="NCBI Taxonomy" id="2710758"/>
    <lineage>
        <taxon>Bacteria</taxon>
        <taxon>Bacillati</taxon>
        <taxon>Chloroflexota</taxon>
        <taxon>Candidatus Thermofontia</taxon>
        <taxon>Phototrophicales</taxon>
        <taxon>Phototrophicaceae</taxon>
        <taxon>Phototrophicus</taxon>
    </lineage>
</organism>
<reference evidence="2 3" key="1">
    <citation type="submission" date="2020-02" db="EMBL/GenBank/DDBJ databases">
        <authorList>
            <person name="Zheng R.K."/>
            <person name="Sun C.M."/>
        </authorList>
    </citation>
    <scope>NUCLEOTIDE SEQUENCE [LARGE SCALE GENOMIC DNA]</scope>
    <source>
        <strain evidence="3">rifampicinis</strain>
    </source>
</reference>
<dbReference type="Proteomes" id="UP000594468">
    <property type="component" value="Chromosome"/>
</dbReference>
<proteinExistence type="predicted"/>